<evidence type="ECO:0000256" key="3">
    <source>
        <dbReference type="ARBA" id="ARBA00004887"/>
    </source>
</evidence>
<evidence type="ECO:0000259" key="11">
    <source>
        <dbReference type="PROSITE" id="PS51177"/>
    </source>
</evidence>
<proteinExistence type="predicted"/>
<dbReference type="PROSITE" id="PS51177">
    <property type="entry name" value="LUMAZINE_BIND"/>
    <property type="match status" value="2"/>
</dbReference>
<evidence type="ECO:0000256" key="7">
    <source>
        <dbReference type="ARBA" id="ARBA00022679"/>
    </source>
</evidence>
<evidence type="ECO:0000256" key="9">
    <source>
        <dbReference type="NCBIfam" id="TIGR00187"/>
    </source>
</evidence>
<dbReference type="InterPro" id="IPR023366">
    <property type="entry name" value="ATP_synth_asu-like_sf"/>
</dbReference>
<dbReference type="GO" id="GO:0009231">
    <property type="term" value="P:riboflavin biosynthetic process"/>
    <property type="evidence" value="ECO:0007669"/>
    <property type="project" value="UniProtKB-KW"/>
</dbReference>
<dbReference type="NCBIfam" id="NF006767">
    <property type="entry name" value="PRK09289.1"/>
    <property type="match status" value="1"/>
</dbReference>
<comment type="function">
    <text evidence="2">Catalyzes the dismutation of two molecules of 6,7-dimethyl-8-ribityllumazine, resulting in the formation of riboflavin and 5-amino-6-(D-ribitylamino)uracil.</text>
</comment>
<accession>A0A923KJ91</accession>
<dbReference type="FunFam" id="2.40.30.20:FF:000003">
    <property type="entry name" value="Riboflavin synthase, alpha subunit"/>
    <property type="match status" value="1"/>
</dbReference>
<evidence type="ECO:0000256" key="5">
    <source>
        <dbReference type="ARBA" id="ARBA00013950"/>
    </source>
</evidence>
<evidence type="ECO:0000256" key="4">
    <source>
        <dbReference type="ARBA" id="ARBA00012827"/>
    </source>
</evidence>
<evidence type="ECO:0000256" key="6">
    <source>
        <dbReference type="ARBA" id="ARBA00022619"/>
    </source>
</evidence>
<gene>
    <name evidence="12" type="ORF">H7U19_15655</name>
</gene>
<dbReference type="Gene3D" id="2.40.30.20">
    <property type="match status" value="2"/>
</dbReference>
<keyword evidence="7 12" id="KW-0808">Transferase</keyword>
<keyword evidence="8" id="KW-0677">Repeat</keyword>
<dbReference type="EMBL" id="JACNMF010000006">
    <property type="protein sequence ID" value="MBC3759849.1"/>
    <property type="molecule type" value="Genomic_DNA"/>
</dbReference>
<comment type="pathway">
    <text evidence="3">Cofactor biosynthesis; riboflavin biosynthesis; riboflavin from 2-hydroxy-3-oxobutyl phosphate and 5-amino-6-(D-ribitylamino)uracil: step 2/2.</text>
</comment>
<dbReference type="NCBIfam" id="TIGR00187">
    <property type="entry name" value="ribE"/>
    <property type="match status" value="1"/>
</dbReference>
<dbReference type="CDD" id="cd00402">
    <property type="entry name" value="Riboflavin_synthase_like"/>
    <property type="match status" value="1"/>
</dbReference>
<dbReference type="InterPro" id="IPR017938">
    <property type="entry name" value="Riboflavin_synthase-like_b-brl"/>
</dbReference>
<evidence type="ECO:0000313" key="12">
    <source>
        <dbReference type="EMBL" id="MBC3759849.1"/>
    </source>
</evidence>
<organism evidence="12 13">
    <name type="scientific">Hyunsoonleella aquatilis</name>
    <dbReference type="NCBI Taxonomy" id="2762758"/>
    <lineage>
        <taxon>Bacteria</taxon>
        <taxon>Pseudomonadati</taxon>
        <taxon>Bacteroidota</taxon>
        <taxon>Flavobacteriia</taxon>
        <taxon>Flavobacteriales</taxon>
        <taxon>Flavobacteriaceae</taxon>
    </lineage>
</organism>
<protein>
    <recommendedName>
        <fullName evidence="5 9">Riboflavin synthase</fullName>
        <ecNumber evidence="4 9">2.5.1.9</ecNumber>
    </recommendedName>
</protein>
<dbReference type="PANTHER" id="PTHR21098">
    <property type="entry name" value="RIBOFLAVIN SYNTHASE ALPHA CHAIN"/>
    <property type="match status" value="1"/>
</dbReference>
<dbReference type="Proteomes" id="UP000656244">
    <property type="component" value="Unassembled WGS sequence"/>
</dbReference>
<dbReference type="PANTHER" id="PTHR21098:SF12">
    <property type="entry name" value="RIBOFLAVIN SYNTHASE"/>
    <property type="match status" value="1"/>
</dbReference>
<dbReference type="AlphaFoldDB" id="A0A923KJ91"/>
<dbReference type="InterPro" id="IPR001783">
    <property type="entry name" value="Lumazine-bd"/>
</dbReference>
<dbReference type="RefSeq" id="WP_186563816.1">
    <property type="nucleotide sequence ID" value="NZ_JACNMF010000006.1"/>
</dbReference>
<keyword evidence="13" id="KW-1185">Reference proteome</keyword>
<dbReference type="Pfam" id="PF00677">
    <property type="entry name" value="Lum_binding"/>
    <property type="match status" value="2"/>
</dbReference>
<reference evidence="12" key="1">
    <citation type="submission" date="2020-08" db="EMBL/GenBank/DDBJ databases">
        <title>Hyunsoonleella sp. strain SJ7 genome sequencing and assembly.</title>
        <authorList>
            <person name="Kim I."/>
        </authorList>
    </citation>
    <scope>NUCLEOTIDE SEQUENCE</scope>
    <source>
        <strain evidence="12">SJ7</strain>
    </source>
</reference>
<evidence type="ECO:0000256" key="2">
    <source>
        <dbReference type="ARBA" id="ARBA00002803"/>
    </source>
</evidence>
<feature type="repeat" description="Lumazine-binding" evidence="10">
    <location>
        <begin position="96"/>
        <end position="192"/>
    </location>
</feature>
<evidence type="ECO:0000256" key="10">
    <source>
        <dbReference type="PROSITE-ProRule" id="PRU00524"/>
    </source>
</evidence>
<dbReference type="SUPFAM" id="SSF63380">
    <property type="entry name" value="Riboflavin synthase domain-like"/>
    <property type="match status" value="2"/>
</dbReference>
<feature type="domain" description="Lumazine-binding" evidence="11">
    <location>
        <begin position="1"/>
        <end position="95"/>
    </location>
</feature>
<comment type="catalytic activity">
    <reaction evidence="1">
        <text>2 6,7-dimethyl-8-(1-D-ribityl)lumazine + H(+) = 5-amino-6-(D-ribitylamino)uracil + riboflavin</text>
        <dbReference type="Rhea" id="RHEA:20772"/>
        <dbReference type="ChEBI" id="CHEBI:15378"/>
        <dbReference type="ChEBI" id="CHEBI:15934"/>
        <dbReference type="ChEBI" id="CHEBI:57986"/>
        <dbReference type="ChEBI" id="CHEBI:58201"/>
        <dbReference type="EC" id="2.5.1.9"/>
    </reaction>
</comment>
<keyword evidence="6" id="KW-0686">Riboflavin biosynthesis</keyword>
<evidence type="ECO:0000256" key="1">
    <source>
        <dbReference type="ARBA" id="ARBA00000968"/>
    </source>
</evidence>
<dbReference type="EC" id="2.5.1.9" evidence="4 9"/>
<evidence type="ECO:0000256" key="8">
    <source>
        <dbReference type="ARBA" id="ARBA00022737"/>
    </source>
</evidence>
<feature type="domain" description="Lumazine-binding" evidence="11">
    <location>
        <begin position="96"/>
        <end position="192"/>
    </location>
</feature>
<comment type="caution">
    <text evidence="12">The sequence shown here is derived from an EMBL/GenBank/DDBJ whole genome shotgun (WGS) entry which is preliminary data.</text>
</comment>
<feature type="repeat" description="Lumazine-binding" evidence="10">
    <location>
        <begin position="1"/>
        <end position="95"/>
    </location>
</feature>
<evidence type="ECO:0000313" key="13">
    <source>
        <dbReference type="Proteomes" id="UP000656244"/>
    </source>
</evidence>
<dbReference type="InterPro" id="IPR026017">
    <property type="entry name" value="Lumazine-bd_dom"/>
</dbReference>
<dbReference type="GO" id="GO:0004746">
    <property type="term" value="F:riboflavin synthase activity"/>
    <property type="evidence" value="ECO:0007669"/>
    <property type="project" value="UniProtKB-UniRule"/>
</dbReference>
<name>A0A923KJ91_9FLAO</name>
<sequence length="195" mass="21526">MFTGIIEALGTVTDIKKELDNLHIYIKSNITDELKIDQSVAHNGVCLTVVDINKDIYTVTAIKETLDKSNLGSLKSGDRVNLERAMKLGDRLDGHIVQGHVDQTATCTNVENADGSWVFTFEYDPSLNNVTIEKGSITVNGTSLTVVNSGRNSFSVAIIPYTYEHTNFNTFEIGTMVNLEFDVLGKYVTKLMATR</sequence>
<dbReference type="PIRSF" id="PIRSF000498">
    <property type="entry name" value="Riboflavin_syn_A"/>
    <property type="match status" value="1"/>
</dbReference>